<evidence type="ECO:0000256" key="1">
    <source>
        <dbReference type="SAM" id="Phobius"/>
    </source>
</evidence>
<evidence type="ECO:0000313" key="2">
    <source>
        <dbReference type="EMBL" id="PCJ00998.1"/>
    </source>
</evidence>
<keyword evidence="1" id="KW-0472">Membrane</keyword>
<reference key="1">
    <citation type="submission" date="2017-08" db="EMBL/GenBank/DDBJ databases">
        <title>A dynamic microbial community with high functional redundancy inhabits the cold, oxic subseafloor aquifer.</title>
        <authorList>
            <person name="Tully B.J."/>
            <person name="Wheat C.G."/>
            <person name="Glazer B.T."/>
            <person name="Huber J.A."/>
        </authorList>
    </citation>
    <scope>NUCLEOTIDE SEQUENCE [LARGE SCALE GENOMIC DNA]</scope>
</reference>
<feature type="transmembrane region" description="Helical" evidence="1">
    <location>
        <begin position="218"/>
        <end position="237"/>
    </location>
</feature>
<name>A0A2A4Z370_9PROT</name>
<feature type="transmembrane region" description="Helical" evidence="1">
    <location>
        <begin position="108"/>
        <end position="132"/>
    </location>
</feature>
<keyword evidence="1" id="KW-0812">Transmembrane</keyword>
<feature type="transmembrane region" description="Helical" evidence="1">
    <location>
        <begin position="161"/>
        <end position="182"/>
    </location>
</feature>
<gene>
    <name evidence="2" type="ORF">COB13_08525</name>
</gene>
<proteinExistence type="predicted"/>
<dbReference type="Pfam" id="PF14329">
    <property type="entry name" value="DUF4386"/>
    <property type="match status" value="1"/>
</dbReference>
<evidence type="ECO:0008006" key="3">
    <source>
        <dbReference type="Google" id="ProtNLM"/>
    </source>
</evidence>
<feature type="transmembrane region" description="Helical" evidence="1">
    <location>
        <begin position="73"/>
        <end position="96"/>
    </location>
</feature>
<organism evidence="2">
    <name type="scientific">OCS116 cluster bacterium</name>
    <dbReference type="NCBI Taxonomy" id="2030921"/>
    <lineage>
        <taxon>Bacteria</taxon>
        <taxon>Pseudomonadati</taxon>
        <taxon>Pseudomonadota</taxon>
        <taxon>Alphaproteobacteria</taxon>
        <taxon>OCS116 cluster</taxon>
    </lineage>
</organism>
<reference evidence="2" key="2">
    <citation type="journal article" date="2018" name="ISME J.">
        <title>A dynamic microbial community with high functional redundancy inhabits the cold, oxic subseafloor aquifer.</title>
        <authorList>
            <person name="Tully B.J."/>
            <person name="Wheat C.G."/>
            <person name="Glazer B.T."/>
            <person name="Huber J.A."/>
        </authorList>
    </citation>
    <scope>NUCLEOTIDE SEQUENCE</scope>
    <source>
        <strain evidence="2">NORP83</strain>
    </source>
</reference>
<feature type="transmembrane region" description="Helical" evidence="1">
    <location>
        <begin position="194"/>
        <end position="212"/>
    </location>
</feature>
<dbReference type="EMBL" id="NVUS01000009">
    <property type="protein sequence ID" value="PCJ00998.1"/>
    <property type="molecule type" value="Genomic_DNA"/>
</dbReference>
<dbReference type="InterPro" id="IPR025495">
    <property type="entry name" value="DUF4386"/>
</dbReference>
<dbReference type="AlphaFoldDB" id="A0A2A4Z370"/>
<sequence length="248" mass="27280">MGHLPLYIVVTHYNRRAMTMNATNLTNFRLNERLFGIFFIITFLAYGTGSTLINNIVTTPDFLNLVPEKSATIIFAGLLMAVVHTAMNIALPVLMLPILKQYSPNLAYGYLGLGIAATVILAVGVVFLWLLLPLSDGLVKSGGVMTDYYQVMASLLTKAGFMAYNMGMALWGLGGLLFVSILYRYKLLPRFVSIWGLAGYVIFIGGTLFELFGFEYGLMMSAPGGLFEIFLSLWLIFKGFSGKSSNLT</sequence>
<protein>
    <recommendedName>
        <fullName evidence="3">DUF4386 domain-containing protein</fullName>
    </recommendedName>
</protein>
<comment type="caution">
    <text evidence="2">The sequence shown here is derived from an EMBL/GenBank/DDBJ whole genome shotgun (WGS) entry which is preliminary data.</text>
</comment>
<keyword evidence="1" id="KW-1133">Transmembrane helix</keyword>
<feature type="transmembrane region" description="Helical" evidence="1">
    <location>
        <begin position="34"/>
        <end position="53"/>
    </location>
</feature>
<accession>A0A2A4Z370</accession>